<dbReference type="InterPro" id="IPR037522">
    <property type="entry name" value="HD_GYP_dom"/>
</dbReference>
<accession>F5Y6V3</accession>
<dbReference type="SMART" id="SM00471">
    <property type="entry name" value="HDc"/>
    <property type="match status" value="1"/>
</dbReference>
<feature type="domain" description="HD-GYP" evidence="1">
    <location>
        <begin position="153"/>
        <end position="348"/>
    </location>
</feature>
<reference evidence="2 3" key="2">
    <citation type="journal article" date="2011" name="ISME J.">
        <title>RNA-seq reveals cooperative metabolic interactions between two termite-gut spirochete species in co-culture.</title>
        <authorList>
            <person name="Rosenthal A.Z."/>
            <person name="Matson E.G."/>
            <person name="Eldar A."/>
            <person name="Leadbetter J.R."/>
        </authorList>
    </citation>
    <scope>NUCLEOTIDE SEQUENCE [LARGE SCALE GENOMIC DNA]</scope>
    <source>
        <strain evidence="3">ATCC BAA-888 / DSM 13862 / ZAS-9</strain>
    </source>
</reference>
<dbReference type="STRING" id="545695.TREAZ_3606"/>
<dbReference type="SUPFAM" id="SSF109604">
    <property type="entry name" value="HD-domain/PDEase-like"/>
    <property type="match status" value="1"/>
</dbReference>
<sequence length="404" mass="45239">MIVKKSGIGKAIIEEKQRLSDEKQVKVKNYPVAEIPAGSFFSETAYLDSQFVLAAPEMPFTEKLIKALRNWEFKEIFSAGEPLEDYAADKAKASEETELTEATLLSDSDKIIRAENFYSAFQKYVENLFTQVAIRNELTYKSVAEKIIAACDIVREDRRFILRVQKNNPPNDNYLASHAVKSTIIAIIIGSYLKLPNHRLIELGVAALLHEIGMIKLPPQVYLSKRSLQPQERKAILTHPVLGYNILKSFDFPLTVNLAALEHHERENGAGYPQKLTGDKISLYAKIIAVACSYEALSTQRPHKEAKDGYTGMLELLKNEGKQYDETIVRALVFSLSIYPIGLYVLLSSGRKGQVVDVNPENPRFPIVQIFGELNPDGKNKILETSQDGVSIVRPLAREEIGSA</sequence>
<reference evidence="3" key="1">
    <citation type="submission" date="2009-12" db="EMBL/GenBank/DDBJ databases">
        <title>Complete sequence of Treponema azotonutricium strain ZAS-9.</title>
        <authorList>
            <person name="Tetu S.G."/>
            <person name="Matson E."/>
            <person name="Ren Q."/>
            <person name="Seshadri R."/>
            <person name="Elbourne L."/>
            <person name="Hassan K.A."/>
            <person name="Durkin A."/>
            <person name="Radune D."/>
            <person name="Mohamoud Y."/>
            <person name="Shay R."/>
            <person name="Jin S."/>
            <person name="Zhang X."/>
            <person name="Lucey K."/>
            <person name="Ballor N.R."/>
            <person name="Ottesen E."/>
            <person name="Rosenthal R."/>
            <person name="Allen A."/>
            <person name="Leadbetter J.R."/>
            <person name="Paulsen I.T."/>
        </authorList>
    </citation>
    <scope>NUCLEOTIDE SEQUENCE [LARGE SCALE GENOMIC DNA]</scope>
    <source>
        <strain evidence="3">ATCC BAA-888 / DSM 13862 / ZAS-9</strain>
    </source>
</reference>
<organism evidence="2 3">
    <name type="scientific">Leadbettera azotonutricia (strain ATCC BAA-888 / DSM 13862 / ZAS-9)</name>
    <name type="common">Treponema azotonutricium</name>
    <dbReference type="NCBI Taxonomy" id="545695"/>
    <lineage>
        <taxon>Bacteria</taxon>
        <taxon>Pseudomonadati</taxon>
        <taxon>Spirochaetota</taxon>
        <taxon>Spirochaetia</taxon>
        <taxon>Spirochaetales</taxon>
        <taxon>Breznakiellaceae</taxon>
        <taxon>Leadbettera</taxon>
    </lineage>
</organism>
<evidence type="ECO:0000259" key="1">
    <source>
        <dbReference type="PROSITE" id="PS51832"/>
    </source>
</evidence>
<protein>
    <submittedName>
        <fullName evidence="2">HD domain protein</fullName>
    </submittedName>
</protein>
<dbReference type="InParanoid" id="F5Y6V3"/>
<dbReference type="PANTHER" id="PTHR43155">
    <property type="entry name" value="CYCLIC DI-GMP PHOSPHODIESTERASE PA4108-RELATED"/>
    <property type="match status" value="1"/>
</dbReference>
<dbReference type="CDD" id="cd00077">
    <property type="entry name" value="HDc"/>
    <property type="match status" value="1"/>
</dbReference>
<proteinExistence type="predicted"/>
<dbReference type="PROSITE" id="PS51832">
    <property type="entry name" value="HD_GYP"/>
    <property type="match status" value="1"/>
</dbReference>
<gene>
    <name evidence="2" type="ordered locus">TREAZ_3606</name>
</gene>
<dbReference type="PANTHER" id="PTHR43155:SF2">
    <property type="entry name" value="CYCLIC DI-GMP PHOSPHODIESTERASE PA4108"/>
    <property type="match status" value="1"/>
</dbReference>
<dbReference type="EMBL" id="CP001841">
    <property type="protein sequence ID" value="AEF81059.1"/>
    <property type="molecule type" value="Genomic_DNA"/>
</dbReference>
<evidence type="ECO:0000313" key="3">
    <source>
        <dbReference type="Proteomes" id="UP000009222"/>
    </source>
</evidence>
<name>F5Y6V3_LEAAZ</name>
<dbReference type="Proteomes" id="UP000009222">
    <property type="component" value="Chromosome"/>
</dbReference>
<dbReference type="Gene3D" id="1.10.3210.10">
    <property type="entry name" value="Hypothetical protein af1432"/>
    <property type="match status" value="1"/>
</dbReference>
<dbReference type="OrthoDB" id="9781505at2"/>
<evidence type="ECO:0000313" key="2">
    <source>
        <dbReference type="EMBL" id="AEF81059.1"/>
    </source>
</evidence>
<dbReference type="AlphaFoldDB" id="F5Y6V3"/>
<dbReference type="KEGG" id="taz:TREAZ_3606"/>
<keyword evidence="3" id="KW-1185">Reference proteome</keyword>
<dbReference type="RefSeq" id="WP_015711974.1">
    <property type="nucleotide sequence ID" value="NC_015577.1"/>
</dbReference>
<dbReference type="HOGENOM" id="CLU_000445_92_1_12"/>
<dbReference type="Pfam" id="PF13487">
    <property type="entry name" value="HD_5"/>
    <property type="match status" value="1"/>
</dbReference>
<dbReference type="eggNOG" id="COG2206">
    <property type="taxonomic scope" value="Bacteria"/>
</dbReference>
<dbReference type="InterPro" id="IPR003607">
    <property type="entry name" value="HD/PDEase_dom"/>
</dbReference>